<dbReference type="SMART" id="SM00219">
    <property type="entry name" value="TyrKc"/>
    <property type="match status" value="1"/>
</dbReference>
<proteinExistence type="evidence at transcript level"/>
<dbReference type="InterPro" id="IPR020635">
    <property type="entry name" value="Tyr_kinase_cat_dom"/>
</dbReference>
<comment type="similarity">
    <text evidence="15">Belongs to the protein kinase superfamily. Tyr protein kinase family. EGF receptor subfamily.</text>
</comment>
<evidence type="ECO:0000256" key="15">
    <source>
        <dbReference type="PIRNR" id="PIRNR000619"/>
    </source>
</evidence>
<keyword evidence="5 20" id="KW-0812">Transmembrane</keyword>
<dbReference type="GO" id="GO:0038127">
    <property type="term" value="P:ERBB signaling pathway"/>
    <property type="evidence" value="ECO:0007669"/>
    <property type="project" value="UniProtKB-ARBA"/>
</dbReference>
<dbReference type="PIRSF" id="PIRSF000619">
    <property type="entry name" value="TyrPK_EGF-R"/>
    <property type="match status" value="1"/>
</dbReference>
<dbReference type="InterPro" id="IPR016245">
    <property type="entry name" value="Tyr_kinase_EGF/ERB/XmrK_rcpt"/>
</dbReference>
<feature type="transmembrane region" description="Helical" evidence="20">
    <location>
        <begin position="808"/>
        <end position="829"/>
    </location>
</feature>
<evidence type="ECO:0000256" key="2">
    <source>
        <dbReference type="ARBA" id="ARBA00011902"/>
    </source>
</evidence>
<evidence type="ECO:0000256" key="1">
    <source>
        <dbReference type="ARBA" id="ARBA00004479"/>
    </source>
</evidence>
<dbReference type="InterPro" id="IPR000719">
    <property type="entry name" value="Prot_kinase_dom"/>
</dbReference>
<organism evidence="23">
    <name type="scientific">Cupiennius salei</name>
    <name type="common">American wandering spider</name>
    <dbReference type="NCBI Taxonomy" id="6928"/>
    <lineage>
        <taxon>Eukaryota</taxon>
        <taxon>Metazoa</taxon>
        <taxon>Ecdysozoa</taxon>
        <taxon>Arthropoda</taxon>
        <taxon>Chelicerata</taxon>
        <taxon>Arachnida</taxon>
        <taxon>Araneae</taxon>
        <taxon>Araneomorphae</taxon>
        <taxon>Entelegynae</taxon>
        <taxon>Lycosoidea</taxon>
        <taxon>Ctenidae</taxon>
        <taxon>Cupiennius</taxon>
    </lineage>
</organism>
<dbReference type="PANTHER" id="PTHR24416">
    <property type="entry name" value="TYROSINE-PROTEIN KINASE RECEPTOR"/>
    <property type="match status" value="1"/>
</dbReference>
<dbReference type="Gene3D" id="1.10.510.10">
    <property type="entry name" value="Transferase(Phosphotransferase) domain 1"/>
    <property type="match status" value="1"/>
</dbReference>
<dbReference type="GO" id="GO:0008284">
    <property type="term" value="P:positive regulation of cell population proliferation"/>
    <property type="evidence" value="ECO:0007669"/>
    <property type="project" value="TreeGrafter"/>
</dbReference>
<dbReference type="EC" id="2.7.10.1" evidence="2 15"/>
<evidence type="ECO:0000256" key="20">
    <source>
        <dbReference type="SAM" id="Phobius"/>
    </source>
</evidence>
<keyword evidence="12 15" id="KW-0675">Receptor</keyword>
<keyword evidence="4 15" id="KW-0808">Transferase</keyword>
<keyword evidence="7 15" id="KW-0418">Kinase</keyword>
<dbReference type="InterPro" id="IPR017441">
    <property type="entry name" value="Protein_kinase_ATP_BS"/>
</dbReference>
<evidence type="ECO:0000256" key="19">
    <source>
        <dbReference type="SAM" id="MobiDB-lite"/>
    </source>
</evidence>
<accession>T1DFZ1</accession>
<evidence type="ECO:0000256" key="17">
    <source>
        <dbReference type="PIRSR" id="PIRSR000619-2"/>
    </source>
</evidence>
<dbReference type="PRINTS" id="PR00109">
    <property type="entry name" value="TYRKINASE"/>
</dbReference>
<dbReference type="GO" id="GO:0043235">
    <property type="term" value="C:receptor complex"/>
    <property type="evidence" value="ECO:0007669"/>
    <property type="project" value="TreeGrafter"/>
</dbReference>
<dbReference type="SUPFAM" id="SSF52058">
    <property type="entry name" value="L domain-like"/>
    <property type="match status" value="2"/>
</dbReference>
<feature type="compositionally biased region" description="Low complexity" evidence="19">
    <location>
        <begin position="1206"/>
        <end position="1218"/>
    </location>
</feature>
<dbReference type="InterPro" id="IPR009030">
    <property type="entry name" value="Growth_fac_rcpt_cys_sf"/>
</dbReference>
<evidence type="ECO:0000256" key="10">
    <source>
        <dbReference type="ARBA" id="ARBA00023136"/>
    </source>
</evidence>
<dbReference type="InterPro" id="IPR050122">
    <property type="entry name" value="RTK"/>
</dbReference>
<name>T1DFZ1_CUPSA</name>
<dbReference type="Pfam" id="PF07714">
    <property type="entry name" value="PK_Tyr_Ser-Thr"/>
    <property type="match status" value="1"/>
</dbReference>
<dbReference type="InterPro" id="IPR032778">
    <property type="entry name" value="GF_recep_IV"/>
</dbReference>
<feature type="domain" description="Protein kinase" evidence="22">
    <location>
        <begin position="877"/>
        <end position="1137"/>
    </location>
</feature>
<dbReference type="Gene3D" id="3.80.20.20">
    <property type="entry name" value="Receptor L-domain"/>
    <property type="match status" value="2"/>
</dbReference>
<evidence type="ECO:0000256" key="12">
    <source>
        <dbReference type="ARBA" id="ARBA00023170"/>
    </source>
</evidence>
<feature type="compositionally biased region" description="Basic and acidic residues" evidence="19">
    <location>
        <begin position="1195"/>
        <end position="1205"/>
    </location>
</feature>
<evidence type="ECO:0000256" key="21">
    <source>
        <dbReference type="SAM" id="SignalP"/>
    </source>
</evidence>
<dbReference type="GO" id="GO:0009925">
    <property type="term" value="C:basal plasma membrane"/>
    <property type="evidence" value="ECO:0007669"/>
    <property type="project" value="TreeGrafter"/>
</dbReference>
<reference evidence="23" key="1">
    <citation type="submission" date="2013-06" db="EMBL/GenBank/DDBJ databases">
        <title>Upstream open reading frames and Kozak regions of a set of assembled transcriptome sequences from the spider Cupiennius salei.</title>
        <authorList>
            <person name="French A.S."/>
            <person name="Li A.W."/>
            <person name="Meisner S."/>
            <person name="Torkkeli P.H."/>
        </authorList>
    </citation>
    <scope>NUCLEOTIDE SEQUENCE</scope>
    <source>
        <tissue evidence="23">Leg hypodermis</tissue>
    </source>
</reference>
<feature type="region of interest" description="Disordered" evidence="19">
    <location>
        <begin position="1195"/>
        <end position="1218"/>
    </location>
</feature>
<feature type="active site" description="Proton acceptor" evidence="16">
    <location>
        <position position="1005"/>
    </location>
</feature>
<feature type="chain" id="PRO_5004574349" description="Receptor protein-tyrosine kinase" evidence="21">
    <location>
        <begin position="26"/>
        <end position="1355"/>
    </location>
</feature>
<evidence type="ECO:0000256" key="7">
    <source>
        <dbReference type="ARBA" id="ARBA00022777"/>
    </source>
</evidence>
<dbReference type="CDD" id="cd05057">
    <property type="entry name" value="PTKc_EGFR_like"/>
    <property type="match status" value="1"/>
</dbReference>
<dbReference type="FunFam" id="2.10.220.10:FF:000001">
    <property type="entry name" value="Receptor protein-tyrosine kinase"/>
    <property type="match status" value="1"/>
</dbReference>
<dbReference type="GO" id="GO:0022008">
    <property type="term" value="P:neurogenesis"/>
    <property type="evidence" value="ECO:0007669"/>
    <property type="project" value="TreeGrafter"/>
</dbReference>
<dbReference type="CDD" id="cd00064">
    <property type="entry name" value="FU"/>
    <property type="match status" value="4"/>
</dbReference>
<dbReference type="Gene3D" id="3.30.200.20">
    <property type="entry name" value="Phosphorylase Kinase, domain 1"/>
    <property type="match status" value="1"/>
</dbReference>
<evidence type="ECO:0000256" key="11">
    <source>
        <dbReference type="ARBA" id="ARBA00023137"/>
    </source>
</evidence>
<dbReference type="Pfam" id="PF14843">
    <property type="entry name" value="GF_recep_IV"/>
    <property type="match status" value="1"/>
</dbReference>
<evidence type="ECO:0000256" key="3">
    <source>
        <dbReference type="ARBA" id="ARBA00022553"/>
    </source>
</evidence>
<dbReference type="SUPFAM" id="SSF56112">
    <property type="entry name" value="Protein kinase-like (PK-like)"/>
    <property type="match status" value="1"/>
</dbReference>
<evidence type="ECO:0000256" key="9">
    <source>
        <dbReference type="ARBA" id="ARBA00022989"/>
    </source>
</evidence>
<dbReference type="Gene3D" id="2.10.220.10">
    <property type="entry name" value="Hormone Receptor, Insulin-like Growth Factor Receptor 1, Chain A, domain 2"/>
    <property type="match status" value="3"/>
</dbReference>
<feature type="signal peptide" evidence="21">
    <location>
        <begin position="1"/>
        <end position="25"/>
    </location>
</feature>
<comment type="catalytic activity">
    <reaction evidence="14">
        <text>L-tyrosyl-[protein] + ATP = O-phospho-L-tyrosyl-[protein] + ADP + H(+)</text>
        <dbReference type="Rhea" id="RHEA:10596"/>
        <dbReference type="Rhea" id="RHEA-COMP:10136"/>
        <dbReference type="Rhea" id="RHEA-COMP:20101"/>
        <dbReference type="ChEBI" id="CHEBI:15378"/>
        <dbReference type="ChEBI" id="CHEBI:30616"/>
        <dbReference type="ChEBI" id="CHEBI:46858"/>
        <dbReference type="ChEBI" id="CHEBI:61978"/>
        <dbReference type="ChEBI" id="CHEBI:456216"/>
        <dbReference type="EC" id="2.7.10.1"/>
    </reaction>
</comment>
<dbReference type="InterPro" id="IPR000494">
    <property type="entry name" value="Rcpt_L-dom"/>
</dbReference>
<dbReference type="InterPro" id="IPR006212">
    <property type="entry name" value="Furin_repeat"/>
</dbReference>
<keyword evidence="6 15" id="KW-0547">Nucleotide-binding</keyword>
<evidence type="ECO:0000256" key="14">
    <source>
        <dbReference type="ARBA" id="ARBA00051243"/>
    </source>
</evidence>
<sequence>MDVSIQILFIASFIALLLTLNICHGKIEDEEFAAKGKMCIGTNGRMSVPSKKEHHYQNLRDRYTNCTYLEGNLELTWLQDENLDLSFLEQIREVTGYLLISHVNVRRIVLPRLMIIRGRHLFKLNVRDERFALMVTLSNMESLELPSLRDILAGSVGFYNNYNLCYIRTINWSEILTGTSAKPVYVYNFTQPERKCPPCHASCEAGCWGEGPHNCQFFSKINCSPQCHQGRCFGPNPRECCHLFCAGGCTGPTQAECLGCRNFYDSGMCKEECPPMMRYNPSTYSLEINPEGKYAYGATCVRNCPDHLLRDSGACVRTCPANKKAEKNECVPCDGPCPKNCQGVDVVHADNIDSFRGCTIIEGSITILDTSFNGFQEVYPNLTFGQLHAKMHPLRLEAFSTLMEVTGYVRIEASHVDFRNLSFFRNLQVIGGRELTEYFAALYIVKTSLESLNTRSLRRVSSGNVAILENGRLCFADTVRYERIIKSTSHSILLQSNGDAARCGAPELRCHPQCSDDGCWGPSPNECLSCKGYKLDDTCVQKCNVGDGVYDAGDFICAYCHEECVGQCRGPGNGNCTKCRHVKDGPYCVGRCPPTKYDQGGECKDCHPNCVGGCTGPKNTIGPNGCKGCEMAIVSAFDPNIVEQCLKANDSCPSGFYLEFIGRKEEGVLKSLTGMSVCRRCHHQCLNCTAFGVHSSVCSCLHYVSDELCEDQCPRDHFPDEENRACVKCADECRGCTGPTPSHCLACRNFRVYEEDGHTFNCTASCPPEKPYKIFVDNIDDPYCSAEDSNSVALHGSIHSRDGEEVPAIIGGVLGCFVVLGLFLAVFGYQWLQRARTKENTVKMTMRMAGLDDNEPLRPTDAKPNLAKLRIVKEAELRKGGILGYGAFGTVYKGVWLPEGENIKIPVAIKVLREGTCSATNKSASDFLEEAYIMASVDHPHLLKLLAVCLASESMLVTQLMPLGCLLDYVRNNRDKIGSKVLLKYCSQIAKGMAYLEEHRMVHRDLALRNVLLQTPNCVKITDFGLAKLLDIDEEEYKAAGGKMPLKWMALESIQHRIFTHRSDVWAFGVTIWELLTYGQRPYENIPAREVPSLLEKGERLPQPAICTIDVYMIMIKCWMLDAESRPPFRELAEEFAKMSRDPGRYLVIPGDRLMRLPSYTPQDERELIRNLSLIPGDGTGVVMDAEEYLQPHPPKEKFLEDHDSMNGGSSNLSSELNSNQDEMKAEGMDHLCRARDTSLSTRYCCDPLHPDNGVSAREPPSPAKDMPLQVDEEDYLVPSPHACHPANYMDLVPDATGYPFGIPLSSLQAVDNLEYHLVKPDGPAREDDPDEHEYYNDIHQRELQPLNHRTETTV</sequence>
<dbReference type="GO" id="GO:0043066">
    <property type="term" value="P:negative regulation of apoptotic process"/>
    <property type="evidence" value="ECO:0007669"/>
    <property type="project" value="TreeGrafter"/>
</dbReference>
<dbReference type="GO" id="GO:0009966">
    <property type="term" value="P:regulation of signal transduction"/>
    <property type="evidence" value="ECO:0007669"/>
    <property type="project" value="UniProtKB-ARBA"/>
</dbReference>
<dbReference type="GO" id="GO:0004714">
    <property type="term" value="F:transmembrane receptor protein tyrosine kinase activity"/>
    <property type="evidence" value="ECO:0007669"/>
    <property type="project" value="UniProtKB-EC"/>
</dbReference>
<evidence type="ECO:0000256" key="13">
    <source>
        <dbReference type="ARBA" id="ARBA00023180"/>
    </source>
</evidence>
<keyword evidence="10 15" id="KW-0472">Membrane</keyword>
<comment type="subcellular location">
    <subcellularLocation>
        <location evidence="1">Membrane</location>
        <topology evidence="1">Single-pass type I membrane protein</topology>
    </subcellularLocation>
</comment>
<feature type="binding site" evidence="17">
    <location>
        <begin position="883"/>
        <end position="891"/>
    </location>
    <ligand>
        <name>ATP</name>
        <dbReference type="ChEBI" id="CHEBI:30616"/>
    </ligand>
</feature>
<dbReference type="Pfam" id="PF01030">
    <property type="entry name" value="Recep_L_domain"/>
    <property type="match status" value="2"/>
</dbReference>
<evidence type="ECO:0000256" key="16">
    <source>
        <dbReference type="PIRSR" id="PIRSR000619-1"/>
    </source>
</evidence>
<dbReference type="InterPro" id="IPR006211">
    <property type="entry name" value="Furin-like_Cys-rich_dom"/>
</dbReference>
<protein>
    <recommendedName>
        <fullName evidence="2 15">Receptor protein-tyrosine kinase</fullName>
        <ecNumber evidence="2 15">2.7.10.1</ecNumber>
    </recommendedName>
</protein>
<dbReference type="InterPro" id="IPR011009">
    <property type="entry name" value="Kinase-like_dom_sf"/>
</dbReference>
<dbReference type="InterPro" id="IPR001245">
    <property type="entry name" value="Ser-Thr/Tyr_kinase_cat_dom"/>
</dbReference>
<evidence type="ECO:0000256" key="4">
    <source>
        <dbReference type="ARBA" id="ARBA00022679"/>
    </source>
</evidence>
<evidence type="ECO:0000256" key="5">
    <source>
        <dbReference type="ARBA" id="ARBA00022692"/>
    </source>
</evidence>
<keyword evidence="8 15" id="KW-0067">ATP-binding</keyword>
<evidence type="ECO:0000256" key="6">
    <source>
        <dbReference type="ARBA" id="ARBA00022741"/>
    </source>
</evidence>
<evidence type="ECO:0000313" key="23">
    <source>
        <dbReference type="EMBL" id="JAA92986.1"/>
    </source>
</evidence>
<keyword evidence="21" id="KW-0732">Signal</keyword>
<dbReference type="Pfam" id="PF00757">
    <property type="entry name" value="Furin-like"/>
    <property type="match status" value="1"/>
</dbReference>
<dbReference type="PANTHER" id="PTHR24416:SF566">
    <property type="entry name" value="EPIDERMAL GROWTH FACTOR RECEPTOR"/>
    <property type="match status" value="1"/>
</dbReference>
<dbReference type="PROSITE" id="PS50011">
    <property type="entry name" value="PROTEIN_KINASE_DOM"/>
    <property type="match status" value="1"/>
</dbReference>
<evidence type="ECO:0000256" key="8">
    <source>
        <dbReference type="ARBA" id="ARBA00022840"/>
    </source>
</evidence>
<dbReference type="PROSITE" id="PS00109">
    <property type="entry name" value="PROTEIN_KINASE_TYR"/>
    <property type="match status" value="1"/>
</dbReference>
<dbReference type="InterPro" id="IPR036941">
    <property type="entry name" value="Rcpt_L-dom_sf"/>
</dbReference>
<keyword evidence="3" id="KW-0597">Phosphoprotein</keyword>
<keyword evidence="9 20" id="KW-1133">Transmembrane helix</keyword>
<dbReference type="EMBL" id="GAKT01000076">
    <property type="protein sequence ID" value="JAA92986.1"/>
    <property type="molecule type" value="mRNA"/>
</dbReference>
<feature type="binding site" evidence="17 18">
    <location>
        <position position="910"/>
    </location>
    <ligand>
        <name>ATP</name>
        <dbReference type="ChEBI" id="CHEBI:30616"/>
    </ligand>
</feature>
<evidence type="ECO:0000256" key="18">
    <source>
        <dbReference type="PROSITE-ProRule" id="PRU10141"/>
    </source>
</evidence>
<dbReference type="SMART" id="SM00261">
    <property type="entry name" value="FU"/>
    <property type="match status" value="7"/>
</dbReference>
<dbReference type="FunFam" id="3.30.200.20:FF:000422">
    <property type="entry name" value="Receptor protein-tyrosine kinase"/>
    <property type="match status" value="1"/>
</dbReference>
<dbReference type="GO" id="GO:0005524">
    <property type="term" value="F:ATP binding"/>
    <property type="evidence" value="ECO:0007669"/>
    <property type="project" value="UniProtKB-UniRule"/>
</dbReference>
<dbReference type="SUPFAM" id="SSF57184">
    <property type="entry name" value="Growth factor receptor domain"/>
    <property type="match status" value="3"/>
</dbReference>
<dbReference type="FunFam" id="2.10.220.10:FF:000002">
    <property type="entry name" value="Receptor protein-tyrosine kinase"/>
    <property type="match status" value="1"/>
</dbReference>
<keyword evidence="11 15" id="KW-0829">Tyrosine-protein kinase</keyword>
<keyword evidence="13" id="KW-0325">Glycoprotein</keyword>
<dbReference type="InterPro" id="IPR008266">
    <property type="entry name" value="Tyr_kinase_AS"/>
</dbReference>
<dbReference type="FunFam" id="1.10.510.10:FF:000233">
    <property type="entry name" value="receptor tyrosine-protein kinase erbB-3"/>
    <property type="match status" value="1"/>
</dbReference>
<evidence type="ECO:0000259" key="22">
    <source>
        <dbReference type="PROSITE" id="PS50011"/>
    </source>
</evidence>
<dbReference type="PROSITE" id="PS00107">
    <property type="entry name" value="PROTEIN_KINASE_ATP"/>
    <property type="match status" value="1"/>
</dbReference>